<dbReference type="InterPro" id="IPR001878">
    <property type="entry name" value="Znf_CCHC"/>
</dbReference>
<sequence>MGSVLFHVKKQNRYRSRLSHLTDPTRVVPSLFLRTSEPYFLPQSSDLCDSIHSVRNNSRKSKAGVEDSGKIKDQEDLRPRRRLTRNFESHLSFENKTSRTDALATALGHSKFKSYNLSNPDTDSFKSPNLSNPGTDPFKRPNLSNPDTDPFKSPNLSGRVRMPANNRVHSSAALQTHGIWQSAIGYDPYAPNKDDNTSRSNASTEPDAENAYASFQGLLALARITGSNADEARGSCKKCGRVGHLTYQCRNFLSLKVDEKDKDKEKDPSVALQALDRLLPGRASEHKESSDESSEEETESSDSDVDPEIERIIATRAGKNGISKVKPSSRKVASDTDDSDSGKHRKRGRSTTRRRRKDTDDEDDSDLKSKKEKRKRKKRHSDDKHHHHHRKSRKEKKRRRSHRHSEDSDESEDSDGHRKRKERRHHQPSDSDSSGSDDSRSRRDTKRSEKKRRPRERVKE</sequence>
<dbReference type="EMBL" id="JAINDJ010000003">
    <property type="protein sequence ID" value="KAG9454715.1"/>
    <property type="molecule type" value="Genomic_DNA"/>
</dbReference>
<name>A0AAV7F0R3_ARIFI</name>
<organism evidence="7 8">
    <name type="scientific">Aristolochia fimbriata</name>
    <name type="common">White veined hardy Dutchman's pipe vine</name>
    <dbReference type="NCBI Taxonomy" id="158543"/>
    <lineage>
        <taxon>Eukaryota</taxon>
        <taxon>Viridiplantae</taxon>
        <taxon>Streptophyta</taxon>
        <taxon>Embryophyta</taxon>
        <taxon>Tracheophyta</taxon>
        <taxon>Spermatophyta</taxon>
        <taxon>Magnoliopsida</taxon>
        <taxon>Magnoliidae</taxon>
        <taxon>Piperales</taxon>
        <taxon>Aristolochiaceae</taxon>
        <taxon>Aristolochia</taxon>
    </lineage>
</organism>
<feature type="region of interest" description="Disordered" evidence="5">
    <location>
        <begin position="260"/>
        <end position="460"/>
    </location>
</feature>
<keyword evidence="1" id="KW-0479">Metal-binding</keyword>
<feature type="compositionally biased region" description="Acidic residues" evidence="5">
    <location>
        <begin position="291"/>
        <end position="307"/>
    </location>
</feature>
<evidence type="ECO:0000256" key="1">
    <source>
        <dbReference type="ARBA" id="ARBA00022723"/>
    </source>
</evidence>
<dbReference type="GO" id="GO:0008270">
    <property type="term" value="F:zinc ion binding"/>
    <property type="evidence" value="ECO:0007669"/>
    <property type="project" value="UniProtKB-KW"/>
</dbReference>
<feature type="compositionally biased region" description="Basic residues" evidence="5">
    <location>
        <begin position="343"/>
        <end position="356"/>
    </location>
</feature>
<evidence type="ECO:0000313" key="7">
    <source>
        <dbReference type="EMBL" id="KAG9454715.1"/>
    </source>
</evidence>
<feature type="compositionally biased region" description="Basic residues" evidence="5">
    <location>
        <begin position="370"/>
        <end position="403"/>
    </location>
</feature>
<accession>A0AAV7F0R3</accession>
<feature type="compositionally biased region" description="Basic and acidic residues" evidence="5">
    <location>
        <begin position="63"/>
        <end position="78"/>
    </location>
</feature>
<dbReference type="PANTHER" id="PTHR31437:SF1">
    <property type="entry name" value="PROTEIN SREK1IP1"/>
    <property type="match status" value="1"/>
</dbReference>
<keyword evidence="2 4" id="KW-0863">Zinc-finger</keyword>
<dbReference type="PANTHER" id="PTHR31437">
    <property type="entry name" value="SREK1IP1 FAMILY MEMBER"/>
    <property type="match status" value="1"/>
</dbReference>
<dbReference type="Proteomes" id="UP000825729">
    <property type="component" value="Unassembled WGS sequence"/>
</dbReference>
<feature type="compositionally biased region" description="Basic residues" evidence="5">
    <location>
        <begin position="417"/>
        <end position="426"/>
    </location>
</feature>
<dbReference type="PROSITE" id="PS50158">
    <property type="entry name" value="ZF_CCHC"/>
    <property type="match status" value="1"/>
</dbReference>
<feature type="region of interest" description="Disordered" evidence="5">
    <location>
        <begin position="113"/>
        <end position="159"/>
    </location>
</feature>
<keyword evidence="8" id="KW-1185">Reference proteome</keyword>
<dbReference type="GO" id="GO:0003676">
    <property type="term" value="F:nucleic acid binding"/>
    <property type="evidence" value="ECO:0007669"/>
    <property type="project" value="InterPro"/>
</dbReference>
<feature type="region of interest" description="Disordered" evidence="5">
    <location>
        <begin position="55"/>
        <end position="81"/>
    </location>
</feature>
<proteinExistence type="predicted"/>
<feature type="domain" description="CCHC-type" evidence="6">
    <location>
        <begin position="236"/>
        <end position="251"/>
    </location>
</feature>
<keyword evidence="3" id="KW-0862">Zinc</keyword>
<evidence type="ECO:0000256" key="3">
    <source>
        <dbReference type="ARBA" id="ARBA00022833"/>
    </source>
</evidence>
<gene>
    <name evidence="7" type="ORF">H6P81_007619</name>
</gene>
<feature type="compositionally biased region" description="Polar residues" evidence="5">
    <location>
        <begin position="113"/>
        <end position="134"/>
    </location>
</feature>
<protein>
    <recommendedName>
        <fullName evidence="6">CCHC-type domain-containing protein</fullName>
    </recommendedName>
</protein>
<feature type="compositionally biased region" description="Basic residues" evidence="5">
    <location>
        <begin position="443"/>
        <end position="460"/>
    </location>
</feature>
<evidence type="ECO:0000256" key="4">
    <source>
        <dbReference type="PROSITE-ProRule" id="PRU00047"/>
    </source>
</evidence>
<evidence type="ECO:0000256" key="2">
    <source>
        <dbReference type="ARBA" id="ARBA00022771"/>
    </source>
</evidence>
<evidence type="ECO:0000259" key="6">
    <source>
        <dbReference type="PROSITE" id="PS50158"/>
    </source>
</evidence>
<evidence type="ECO:0000313" key="8">
    <source>
        <dbReference type="Proteomes" id="UP000825729"/>
    </source>
</evidence>
<comment type="caution">
    <text evidence="7">The sequence shown here is derived from an EMBL/GenBank/DDBJ whole genome shotgun (WGS) entry which is preliminary data.</text>
</comment>
<dbReference type="Pfam" id="PF13917">
    <property type="entry name" value="zf-CCHC_3"/>
    <property type="match status" value="1"/>
</dbReference>
<reference evidence="7 8" key="1">
    <citation type="submission" date="2021-07" db="EMBL/GenBank/DDBJ databases">
        <title>The Aristolochia fimbriata genome: insights into angiosperm evolution, floral development and chemical biosynthesis.</title>
        <authorList>
            <person name="Jiao Y."/>
        </authorList>
    </citation>
    <scope>NUCLEOTIDE SEQUENCE [LARGE SCALE GENOMIC DNA]</scope>
    <source>
        <strain evidence="7">IBCAS-2021</strain>
        <tissue evidence="7">Leaf</tissue>
    </source>
</reference>
<evidence type="ECO:0000256" key="5">
    <source>
        <dbReference type="SAM" id="MobiDB-lite"/>
    </source>
</evidence>
<dbReference type="AlphaFoldDB" id="A0AAV7F0R3"/>